<comment type="caution">
    <text evidence="2">The sequence shown here is derived from an EMBL/GenBank/DDBJ whole genome shotgun (WGS) entry which is preliminary data.</text>
</comment>
<proteinExistence type="predicted"/>
<name>A0A4D4LI18_STRVO</name>
<feature type="region of interest" description="Disordered" evidence="1">
    <location>
        <begin position="1"/>
        <end position="40"/>
    </location>
</feature>
<accession>A0A4D4LI18</accession>
<evidence type="ECO:0000313" key="2">
    <source>
        <dbReference type="EMBL" id="GDY58128.1"/>
    </source>
</evidence>
<evidence type="ECO:0000256" key="1">
    <source>
        <dbReference type="SAM" id="MobiDB-lite"/>
    </source>
</evidence>
<dbReference type="EMBL" id="BJHW01000001">
    <property type="protein sequence ID" value="GDY58128.1"/>
    <property type="molecule type" value="Genomic_DNA"/>
</dbReference>
<dbReference type="Proteomes" id="UP000301309">
    <property type="component" value="Unassembled WGS sequence"/>
</dbReference>
<gene>
    <name evidence="2" type="ORF">SVIO_087510</name>
</gene>
<organism evidence="2 3">
    <name type="scientific">Streptomyces violaceusniger</name>
    <dbReference type="NCBI Taxonomy" id="68280"/>
    <lineage>
        <taxon>Bacteria</taxon>
        <taxon>Bacillati</taxon>
        <taxon>Actinomycetota</taxon>
        <taxon>Actinomycetes</taxon>
        <taxon>Kitasatosporales</taxon>
        <taxon>Streptomycetaceae</taxon>
        <taxon>Streptomyces</taxon>
        <taxon>Streptomyces violaceusniger group</taxon>
    </lineage>
</organism>
<evidence type="ECO:0000313" key="3">
    <source>
        <dbReference type="Proteomes" id="UP000301309"/>
    </source>
</evidence>
<reference evidence="2 3" key="1">
    <citation type="journal article" date="2020" name="Int. J. Syst. Evol. Microbiol.">
        <title>Reclassification of Streptomyces castelarensis and Streptomyces sporoclivatus as later heterotypic synonyms of Streptomyces antimycoticus.</title>
        <authorList>
            <person name="Komaki H."/>
            <person name="Tamura T."/>
        </authorList>
    </citation>
    <scope>NUCLEOTIDE SEQUENCE [LARGE SCALE GENOMIC DNA]</scope>
    <source>
        <strain evidence="2 3">NBRC 13459</strain>
    </source>
</reference>
<sequence length="65" mass="6776">MIPVFDSVPQAIANGESGLYPPHCAKERSERPHGRKGAKEGVALVPALSVVSDALSPHASDDVGR</sequence>
<protein>
    <submittedName>
        <fullName evidence="2">Uncharacterized protein</fullName>
    </submittedName>
</protein>
<dbReference type="AlphaFoldDB" id="A0A4D4LI18"/>
<keyword evidence="3" id="KW-1185">Reference proteome</keyword>